<proteinExistence type="predicted"/>
<evidence type="ECO:0000313" key="1">
    <source>
        <dbReference type="EMBL" id="VEU64854.1"/>
    </source>
</evidence>
<dbReference type="EMBL" id="LR214986">
    <property type="protein sequence ID" value="VEU64854.1"/>
    <property type="molecule type" value="Genomic_DNA"/>
</dbReference>
<sequence>MSNYKKWVKDEIEIPTDINGMIYKKYNNEIKKIESDIIQELKNAEIL</sequence>
<evidence type="ECO:0000313" key="2">
    <source>
        <dbReference type="Proteomes" id="UP000289506"/>
    </source>
</evidence>
<accession>A0A449AIL4</accession>
<dbReference type="AlphaFoldDB" id="A0A449AIL4"/>
<dbReference type="Proteomes" id="UP000289506">
    <property type="component" value="Plasmid 13"/>
</dbReference>
<geneLocation type="plasmid" evidence="1 2">
    <name>13</name>
</geneLocation>
<protein>
    <submittedName>
        <fullName evidence="1">Uncharacterized protein</fullName>
    </submittedName>
</protein>
<gene>
    <name evidence="1" type="ORF">NCTC10142_00618</name>
</gene>
<dbReference type="RefSeq" id="WP_165035640.1">
    <property type="nucleotide sequence ID" value="NZ_CP103989.1"/>
</dbReference>
<name>A0A449AIL4_9BACT</name>
<reference evidence="1 2" key="1">
    <citation type="submission" date="2019-01" db="EMBL/GenBank/DDBJ databases">
        <authorList>
            <consortium name="Pathogen Informatics"/>
        </authorList>
    </citation>
    <scope>NUCLEOTIDE SEQUENCE [LARGE SCALE GENOMIC DNA]</scope>
    <source>
        <strain evidence="1 2">NCTC10142</strain>
        <plasmid evidence="2">13</plasmid>
    </source>
</reference>
<keyword evidence="1" id="KW-0614">Plasmid</keyword>
<organism evidence="1 2">
    <name type="scientific">Mycoplasmopsis cynos</name>
    <dbReference type="NCBI Taxonomy" id="171284"/>
    <lineage>
        <taxon>Bacteria</taxon>
        <taxon>Bacillati</taxon>
        <taxon>Mycoplasmatota</taxon>
        <taxon>Mycoplasmoidales</taxon>
        <taxon>Metamycoplasmataceae</taxon>
        <taxon>Mycoplasmopsis</taxon>
    </lineage>
</organism>